<dbReference type="Proteomes" id="UP001055039">
    <property type="component" value="Unassembled WGS sequence"/>
</dbReference>
<proteinExistence type="predicted"/>
<gene>
    <name evidence="2" type="ORF">LNAOJCKE_5720</name>
</gene>
<dbReference type="InterPro" id="IPR038255">
    <property type="entry name" value="PBS_linker_sf"/>
</dbReference>
<protein>
    <recommendedName>
        <fullName evidence="1">DUF4214 domain-containing protein</fullName>
    </recommendedName>
</protein>
<dbReference type="InterPro" id="IPR025282">
    <property type="entry name" value="DUF4214"/>
</dbReference>
<reference evidence="2" key="2">
    <citation type="submission" date="2021-08" db="EMBL/GenBank/DDBJ databases">
        <authorList>
            <person name="Tani A."/>
            <person name="Ola A."/>
            <person name="Ogura Y."/>
            <person name="Katsura K."/>
            <person name="Hayashi T."/>
        </authorList>
    </citation>
    <scope>NUCLEOTIDE SEQUENCE</scope>
    <source>
        <strain evidence="2">NBRC 15686</strain>
    </source>
</reference>
<organism evidence="2 3">
    <name type="scientific">Methylorubrum aminovorans</name>
    <dbReference type="NCBI Taxonomy" id="269069"/>
    <lineage>
        <taxon>Bacteria</taxon>
        <taxon>Pseudomonadati</taxon>
        <taxon>Pseudomonadota</taxon>
        <taxon>Alphaproteobacteria</taxon>
        <taxon>Hyphomicrobiales</taxon>
        <taxon>Methylobacteriaceae</taxon>
        <taxon>Methylorubrum</taxon>
    </lineage>
</organism>
<sequence>MAISFAFSPENVAGLQPALDRGIFTADAHATDAARFYYGILDRAPDAAGLTFFAQVGAQGTSLTSLAQSFLDSAEYASTHANLTDAAFVQALYEGALGRSADAARLQGWTDALTHGATRADVAVGIAESPEAHVHLASVIENGWHLI</sequence>
<name>A0ABQ4UMA1_9HYPH</name>
<evidence type="ECO:0000259" key="1">
    <source>
        <dbReference type="Pfam" id="PF13946"/>
    </source>
</evidence>
<accession>A0ABQ4UMA1</accession>
<evidence type="ECO:0000313" key="3">
    <source>
        <dbReference type="Proteomes" id="UP001055039"/>
    </source>
</evidence>
<dbReference type="EMBL" id="BPRC01000095">
    <property type="protein sequence ID" value="GJE68476.1"/>
    <property type="molecule type" value="Genomic_DNA"/>
</dbReference>
<comment type="caution">
    <text evidence="2">The sequence shown here is derived from an EMBL/GenBank/DDBJ whole genome shotgun (WGS) entry which is preliminary data.</text>
</comment>
<dbReference type="RefSeq" id="WP_238229224.1">
    <property type="nucleotide sequence ID" value="NZ_BAAADH010000085.1"/>
</dbReference>
<reference evidence="2" key="1">
    <citation type="journal article" date="2021" name="Front. Microbiol.">
        <title>Comprehensive Comparative Genomics and Phenotyping of Methylobacterium Species.</title>
        <authorList>
            <person name="Alessa O."/>
            <person name="Ogura Y."/>
            <person name="Fujitani Y."/>
            <person name="Takami H."/>
            <person name="Hayashi T."/>
            <person name="Sahin N."/>
            <person name="Tani A."/>
        </authorList>
    </citation>
    <scope>NUCLEOTIDE SEQUENCE</scope>
    <source>
        <strain evidence="2">NBRC 15686</strain>
    </source>
</reference>
<keyword evidence="3" id="KW-1185">Reference proteome</keyword>
<feature type="domain" description="DUF4214" evidence="1">
    <location>
        <begin position="67"/>
        <end position="133"/>
    </location>
</feature>
<dbReference type="Pfam" id="PF13946">
    <property type="entry name" value="DUF4214"/>
    <property type="match status" value="1"/>
</dbReference>
<evidence type="ECO:0000313" key="2">
    <source>
        <dbReference type="EMBL" id="GJE68476.1"/>
    </source>
</evidence>
<dbReference type="Gene3D" id="1.10.3130.20">
    <property type="entry name" value="Phycobilisome linker domain"/>
    <property type="match status" value="1"/>
</dbReference>